<dbReference type="EMBL" id="JBHSFA010000002">
    <property type="protein sequence ID" value="MFC4540657.1"/>
    <property type="molecule type" value="Genomic_DNA"/>
</dbReference>
<proteinExistence type="inferred from homology"/>
<gene>
    <name evidence="2" type="ORF">ACFO5R_01790</name>
</gene>
<dbReference type="EC" id="3.5.-.-" evidence="2"/>
<evidence type="ECO:0000313" key="3">
    <source>
        <dbReference type="Proteomes" id="UP001595898"/>
    </source>
</evidence>
<dbReference type="Proteomes" id="UP001595898">
    <property type="component" value="Unassembled WGS sequence"/>
</dbReference>
<keyword evidence="3" id="KW-1185">Reference proteome</keyword>
<dbReference type="CDD" id="cd00448">
    <property type="entry name" value="YjgF_YER057c_UK114_family"/>
    <property type="match status" value="1"/>
</dbReference>
<comment type="similarity">
    <text evidence="1">Belongs to the RutC family.</text>
</comment>
<dbReference type="SUPFAM" id="SSF55298">
    <property type="entry name" value="YjgF-like"/>
    <property type="match status" value="1"/>
</dbReference>
<protein>
    <submittedName>
        <fullName evidence="2">RidA family protein</fullName>
        <ecNumber evidence="2">3.5.-.-</ecNumber>
    </submittedName>
</protein>
<accession>A0ABD5PJ94</accession>
<evidence type="ECO:0000256" key="1">
    <source>
        <dbReference type="ARBA" id="ARBA00010552"/>
    </source>
</evidence>
<dbReference type="Pfam" id="PF01042">
    <property type="entry name" value="Ribonuc_L-PSP"/>
    <property type="match status" value="1"/>
</dbReference>
<evidence type="ECO:0000313" key="2">
    <source>
        <dbReference type="EMBL" id="MFC4540657.1"/>
    </source>
</evidence>
<sequence>MKKTALLPGMWGTIDSDEIGEPQMSYAVATEREGYRRVVFSGLTVSEGDLREQTRRILEDLEEALDILGGGMNHVVESRWYVLDEVLSRESQTALHEVRAEFFERPHYPASTMIGVSSLLGDGLLEIELVAEIPDDEWEVEAIEREDVEDD</sequence>
<reference evidence="2 3" key="1">
    <citation type="journal article" date="2019" name="Int. J. Syst. Evol. Microbiol.">
        <title>The Global Catalogue of Microorganisms (GCM) 10K type strain sequencing project: providing services to taxonomists for standard genome sequencing and annotation.</title>
        <authorList>
            <consortium name="The Broad Institute Genomics Platform"/>
            <consortium name="The Broad Institute Genome Sequencing Center for Infectious Disease"/>
            <person name="Wu L."/>
            <person name="Ma J."/>
        </authorList>
    </citation>
    <scope>NUCLEOTIDE SEQUENCE [LARGE SCALE GENOMIC DNA]</scope>
    <source>
        <strain evidence="2 3">WLHS5</strain>
    </source>
</reference>
<keyword evidence="2" id="KW-0378">Hydrolase</keyword>
<dbReference type="Gene3D" id="3.30.1330.40">
    <property type="entry name" value="RutC-like"/>
    <property type="match status" value="1"/>
</dbReference>
<dbReference type="PANTHER" id="PTHR11803">
    <property type="entry name" value="2-IMINOBUTANOATE/2-IMINOPROPANOATE DEAMINASE RIDA"/>
    <property type="match status" value="1"/>
</dbReference>
<name>A0ABD5PJ94_9EURY</name>
<organism evidence="2 3">
    <name type="scientific">Halosolutus amylolyticus</name>
    <dbReference type="NCBI Taxonomy" id="2932267"/>
    <lineage>
        <taxon>Archaea</taxon>
        <taxon>Methanobacteriati</taxon>
        <taxon>Methanobacteriota</taxon>
        <taxon>Stenosarchaea group</taxon>
        <taxon>Halobacteria</taxon>
        <taxon>Halobacteriales</taxon>
        <taxon>Natrialbaceae</taxon>
        <taxon>Halosolutus</taxon>
    </lineage>
</organism>
<comment type="caution">
    <text evidence="2">The sequence shown here is derived from an EMBL/GenBank/DDBJ whole genome shotgun (WGS) entry which is preliminary data.</text>
</comment>
<dbReference type="InterPro" id="IPR006175">
    <property type="entry name" value="YjgF/YER057c/UK114"/>
</dbReference>
<dbReference type="AlphaFoldDB" id="A0ABD5PJ94"/>
<dbReference type="RefSeq" id="WP_250138820.1">
    <property type="nucleotide sequence ID" value="NZ_JALIQP010000001.1"/>
</dbReference>
<dbReference type="InterPro" id="IPR035959">
    <property type="entry name" value="RutC-like_sf"/>
</dbReference>
<dbReference type="GO" id="GO:0016787">
    <property type="term" value="F:hydrolase activity"/>
    <property type="evidence" value="ECO:0007669"/>
    <property type="project" value="UniProtKB-KW"/>
</dbReference>
<dbReference type="PANTHER" id="PTHR11803:SF58">
    <property type="entry name" value="PROTEIN HMF1-RELATED"/>
    <property type="match status" value="1"/>
</dbReference>